<protein>
    <submittedName>
        <fullName evidence="1">Uncharacterized protein</fullName>
    </submittedName>
</protein>
<dbReference type="EMBL" id="JAWLKA010000012">
    <property type="protein sequence ID" value="MDV6282929.1"/>
    <property type="molecule type" value="Genomic_DNA"/>
</dbReference>
<proteinExistence type="predicted"/>
<sequence>MNFLAPAPERATVRTGSGPVAFTVSVIGSGFYPRAGQPSLPGVGGFVAP</sequence>
<dbReference type="RefSeq" id="WP_317569272.1">
    <property type="nucleotide sequence ID" value="NZ_JAWLKA010000012.1"/>
</dbReference>
<name>A0ABU4CHD0_RHOJO</name>
<keyword evidence="2" id="KW-1185">Reference proteome</keyword>
<reference evidence="1 2" key="1">
    <citation type="submission" date="2023-10" db="EMBL/GenBank/DDBJ databases">
        <title>Development of a sustainable strategy for remediation of hydrocarbon-contaminated territories based on the waste exchange concept.</title>
        <authorList>
            <person name="Krivoruchko A."/>
        </authorList>
    </citation>
    <scope>NUCLEOTIDE SEQUENCE [LARGE SCALE GENOMIC DNA]</scope>
    <source>
        <strain evidence="1 2">IEGM 60</strain>
    </source>
</reference>
<evidence type="ECO:0000313" key="1">
    <source>
        <dbReference type="EMBL" id="MDV6282929.1"/>
    </source>
</evidence>
<organism evidence="1 2">
    <name type="scientific">Rhodococcus jostii</name>
    <dbReference type="NCBI Taxonomy" id="132919"/>
    <lineage>
        <taxon>Bacteria</taxon>
        <taxon>Bacillati</taxon>
        <taxon>Actinomycetota</taxon>
        <taxon>Actinomycetes</taxon>
        <taxon>Mycobacteriales</taxon>
        <taxon>Nocardiaceae</taxon>
        <taxon>Rhodococcus</taxon>
    </lineage>
</organism>
<comment type="caution">
    <text evidence="1">The sequence shown here is derived from an EMBL/GenBank/DDBJ whole genome shotgun (WGS) entry which is preliminary data.</text>
</comment>
<dbReference type="Proteomes" id="UP001185737">
    <property type="component" value="Unassembled WGS sequence"/>
</dbReference>
<accession>A0ABU4CHD0</accession>
<evidence type="ECO:0000313" key="2">
    <source>
        <dbReference type="Proteomes" id="UP001185737"/>
    </source>
</evidence>
<gene>
    <name evidence="1" type="ORF">R3Q59_20715</name>
</gene>